<keyword evidence="5 6" id="KW-0694">RNA-binding</keyword>
<evidence type="ECO:0000256" key="3">
    <source>
        <dbReference type="ARBA" id="ARBA00022759"/>
    </source>
</evidence>
<keyword evidence="3 6" id="KW-0255">Endonuclease</keyword>
<evidence type="ECO:0000256" key="2">
    <source>
        <dbReference type="ARBA" id="ARBA00022722"/>
    </source>
</evidence>
<accession>A0A0G0VFE1</accession>
<comment type="subunit">
    <text evidence="6">Consists of a catalytic RNA component (M1 or rnpB) and a protein subunit.</text>
</comment>
<dbReference type="GO" id="GO:0042781">
    <property type="term" value="F:3'-tRNA processing endoribonuclease activity"/>
    <property type="evidence" value="ECO:0007669"/>
    <property type="project" value="TreeGrafter"/>
</dbReference>
<dbReference type="AlphaFoldDB" id="A0A0G0VFE1"/>
<dbReference type="SUPFAM" id="SSF54211">
    <property type="entry name" value="Ribosomal protein S5 domain 2-like"/>
    <property type="match status" value="1"/>
</dbReference>
<evidence type="ECO:0000313" key="8">
    <source>
        <dbReference type="EMBL" id="KKR70765.1"/>
    </source>
</evidence>
<dbReference type="InterPro" id="IPR000100">
    <property type="entry name" value="RNase_P"/>
</dbReference>
<evidence type="ECO:0000256" key="4">
    <source>
        <dbReference type="ARBA" id="ARBA00022801"/>
    </source>
</evidence>
<reference evidence="8 9" key="1">
    <citation type="journal article" date="2015" name="Nature">
        <title>rRNA introns, odd ribosomes, and small enigmatic genomes across a large radiation of phyla.</title>
        <authorList>
            <person name="Brown C.T."/>
            <person name="Hug L.A."/>
            <person name="Thomas B.C."/>
            <person name="Sharon I."/>
            <person name="Castelle C.J."/>
            <person name="Singh A."/>
            <person name="Wilkins M.J."/>
            <person name="Williams K.H."/>
            <person name="Banfield J.F."/>
        </authorList>
    </citation>
    <scope>NUCLEOTIDE SEQUENCE [LARGE SCALE GENOMIC DNA]</scope>
</reference>
<evidence type="ECO:0000256" key="5">
    <source>
        <dbReference type="ARBA" id="ARBA00022884"/>
    </source>
</evidence>
<dbReference type="GO" id="GO:0001682">
    <property type="term" value="P:tRNA 5'-leader removal"/>
    <property type="evidence" value="ECO:0007669"/>
    <property type="project" value="UniProtKB-UniRule"/>
</dbReference>
<dbReference type="Gene3D" id="3.30.230.10">
    <property type="match status" value="1"/>
</dbReference>
<evidence type="ECO:0000256" key="6">
    <source>
        <dbReference type="HAMAP-Rule" id="MF_00227"/>
    </source>
</evidence>
<dbReference type="EMBL" id="LBZK01000017">
    <property type="protein sequence ID" value="KKR70765.1"/>
    <property type="molecule type" value="Genomic_DNA"/>
</dbReference>
<evidence type="ECO:0000313" key="9">
    <source>
        <dbReference type="Proteomes" id="UP000034562"/>
    </source>
</evidence>
<dbReference type="HAMAP" id="MF_00227">
    <property type="entry name" value="RNase_P"/>
    <property type="match status" value="1"/>
</dbReference>
<dbReference type="GO" id="GO:0030677">
    <property type="term" value="C:ribonuclease P complex"/>
    <property type="evidence" value="ECO:0007669"/>
    <property type="project" value="TreeGrafter"/>
</dbReference>
<dbReference type="Pfam" id="PF00825">
    <property type="entry name" value="Ribonuclease_P"/>
    <property type="match status" value="1"/>
</dbReference>
<organism evidence="8 9">
    <name type="scientific">Candidatus Woesebacteria bacterium GW2011_GWA2_40_7b</name>
    <dbReference type="NCBI Taxonomy" id="1618563"/>
    <lineage>
        <taxon>Bacteria</taxon>
        <taxon>Candidatus Woeseibacteriota</taxon>
    </lineage>
</organism>
<proteinExistence type="inferred from homology"/>
<evidence type="ECO:0000256" key="7">
    <source>
        <dbReference type="NCBIfam" id="TIGR00188"/>
    </source>
</evidence>
<dbReference type="NCBIfam" id="TIGR00188">
    <property type="entry name" value="rnpA"/>
    <property type="match status" value="1"/>
</dbReference>
<dbReference type="InterPro" id="IPR014721">
    <property type="entry name" value="Ribsml_uS5_D2-typ_fold_subgr"/>
</dbReference>
<dbReference type="PANTHER" id="PTHR33992:SF1">
    <property type="entry name" value="RIBONUCLEASE P PROTEIN COMPONENT"/>
    <property type="match status" value="1"/>
</dbReference>
<dbReference type="Proteomes" id="UP000034562">
    <property type="component" value="Unassembled WGS sequence"/>
</dbReference>
<sequence>MLAKKFRLTGGKDFKNVEVNGKTFQSANFGIAYLDKKDVGPPRFAFVVSTKISKEAVDRNTIKRHISETVRLMVNEVKEGYDVVFLAKPSIMRCPADEIAREVRIAVRASGITK</sequence>
<keyword evidence="4 6" id="KW-0378">Hydrolase</keyword>
<dbReference type="InterPro" id="IPR020568">
    <property type="entry name" value="Ribosomal_Su5_D2-typ_SF"/>
</dbReference>
<dbReference type="PANTHER" id="PTHR33992">
    <property type="entry name" value="RIBONUCLEASE P PROTEIN COMPONENT"/>
    <property type="match status" value="1"/>
</dbReference>
<keyword evidence="1 6" id="KW-0819">tRNA processing</keyword>
<name>A0A0G0VFE1_9BACT</name>
<comment type="function">
    <text evidence="6">RNaseP catalyzes the removal of the 5'-leader sequence from pre-tRNA to produce the mature 5'-terminus. It can also cleave other RNA substrates such as 4.5S RNA. The protein component plays an auxiliary but essential role in vivo by binding to the 5'-leader sequence and broadening the substrate specificity of the ribozyme.</text>
</comment>
<dbReference type="STRING" id="1618563.UU12_C0017G0016"/>
<dbReference type="GO" id="GO:0000049">
    <property type="term" value="F:tRNA binding"/>
    <property type="evidence" value="ECO:0007669"/>
    <property type="project" value="UniProtKB-UniRule"/>
</dbReference>
<evidence type="ECO:0000256" key="1">
    <source>
        <dbReference type="ARBA" id="ARBA00022694"/>
    </source>
</evidence>
<dbReference type="EC" id="3.1.26.5" evidence="6 7"/>
<keyword evidence="2 6" id="KW-0540">Nuclease</keyword>
<comment type="catalytic activity">
    <reaction evidence="6">
        <text>Endonucleolytic cleavage of RNA, removing 5'-extranucleotides from tRNA precursor.</text>
        <dbReference type="EC" id="3.1.26.5"/>
    </reaction>
</comment>
<dbReference type="GO" id="GO:0004526">
    <property type="term" value="F:ribonuclease P activity"/>
    <property type="evidence" value="ECO:0007669"/>
    <property type="project" value="UniProtKB-UniRule"/>
</dbReference>
<gene>
    <name evidence="6" type="primary">rnpA</name>
    <name evidence="8" type="ORF">UU12_C0017G0016</name>
</gene>
<comment type="similarity">
    <text evidence="6">Belongs to the RnpA family.</text>
</comment>
<comment type="caution">
    <text evidence="8">The sequence shown here is derived from an EMBL/GenBank/DDBJ whole genome shotgun (WGS) entry which is preliminary data.</text>
</comment>
<protein>
    <recommendedName>
        <fullName evidence="6 7">Ribonuclease P protein component</fullName>
        <shortName evidence="6">RNase P protein</shortName>
        <shortName evidence="6">RNaseP protein</shortName>
        <ecNumber evidence="6 7">3.1.26.5</ecNumber>
    </recommendedName>
    <alternativeName>
        <fullName evidence="6">Protein C5</fullName>
    </alternativeName>
</protein>